<dbReference type="GO" id="GO:0022857">
    <property type="term" value="F:transmembrane transporter activity"/>
    <property type="evidence" value="ECO:0007669"/>
    <property type="project" value="InterPro"/>
</dbReference>
<comment type="caution">
    <text evidence="9">The sequence shown here is derived from an EMBL/GenBank/DDBJ whole genome shotgun (WGS) entry which is preliminary data.</text>
</comment>
<feature type="region of interest" description="Disordered" evidence="6">
    <location>
        <begin position="1"/>
        <end position="26"/>
    </location>
</feature>
<feature type="transmembrane region" description="Helical" evidence="7">
    <location>
        <begin position="160"/>
        <end position="181"/>
    </location>
</feature>
<reference evidence="9 10" key="1">
    <citation type="submission" date="2019-11" db="EMBL/GenBank/DDBJ databases">
        <authorList>
            <person name="Li X.-J."/>
            <person name="Feng X.-M."/>
        </authorList>
    </citation>
    <scope>NUCLEOTIDE SEQUENCE [LARGE SCALE GENOMIC DNA]</scope>
    <source>
        <strain evidence="9 10">XMNu-373</strain>
    </source>
</reference>
<evidence type="ECO:0000256" key="3">
    <source>
        <dbReference type="ARBA" id="ARBA00022692"/>
    </source>
</evidence>
<feature type="transmembrane region" description="Helical" evidence="7">
    <location>
        <begin position="358"/>
        <end position="379"/>
    </location>
</feature>
<keyword evidence="2" id="KW-1003">Cell membrane</keyword>
<keyword evidence="5 7" id="KW-0472">Membrane</keyword>
<keyword evidence="10" id="KW-1185">Reference proteome</keyword>
<evidence type="ECO:0000256" key="6">
    <source>
        <dbReference type="SAM" id="MobiDB-lite"/>
    </source>
</evidence>
<dbReference type="Gene3D" id="1.20.1250.20">
    <property type="entry name" value="MFS general substrate transporter like domains"/>
    <property type="match status" value="1"/>
</dbReference>
<keyword evidence="3 7" id="KW-0812">Transmembrane</keyword>
<dbReference type="CDD" id="cd17324">
    <property type="entry name" value="MFS_NepI_like"/>
    <property type="match status" value="1"/>
</dbReference>
<dbReference type="InterPro" id="IPR020846">
    <property type="entry name" value="MFS_dom"/>
</dbReference>
<evidence type="ECO:0000313" key="10">
    <source>
        <dbReference type="Proteomes" id="UP000460435"/>
    </source>
</evidence>
<feature type="transmembrane region" description="Helical" evidence="7">
    <location>
        <begin position="30"/>
        <end position="49"/>
    </location>
</feature>
<proteinExistence type="predicted"/>
<evidence type="ECO:0000256" key="5">
    <source>
        <dbReference type="ARBA" id="ARBA00023136"/>
    </source>
</evidence>
<feature type="transmembrane region" description="Helical" evidence="7">
    <location>
        <begin position="322"/>
        <end position="346"/>
    </location>
</feature>
<dbReference type="InterPro" id="IPR011701">
    <property type="entry name" value="MFS"/>
</dbReference>
<evidence type="ECO:0000256" key="7">
    <source>
        <dbReference type="SAM" id="Phobius"/>
    </source>
</evidence>
<dbReference type="PROSITE" id="PS50850">
    <property type="entry name" value="MFS"/>
    <property type="match status" value="1"/>
</dbReference>
<evidence type="ECO:0000256" key="4">
    <source>
        <dbReference type="ARBA" id="ARBA00022989"/>
    </source>
</evidence>
<feature type="transmembrane region" description="Helical" evidence="7">
    <location>
        <begin position="100"/>
        <end position="120"/>
    </location>
</feature>
<feature type="transmembrane region" description="Helical" evidence="7">
    <location>
        <begin position="126"/>
        <end position="148"/>
    </location>
</feature>
<comment type="subcellular location">
    <subcellularLocation>
        <location evidence="1">Cell membrane</location>
        <topology evidence="1">Multi-pass membrane protein</topology>
    </subcellularLocation>
</comment>
<dbReference type="PANTHER" id="PTHR43124">
    <property type="entry name" value="PURINE EFFLUX PUMP PBUE"/>
    <property type="match status" value="1"/>
</dbReference>
<feature type="transmembrane region" description="Helical" evidence="7">
    <location>
        <begin position="298"/>
        <end position="316"/>
    </location>
</feature>
<feature type="transmembrane region" description="Helical" evidence="7">
    <location>
        <begin position="187"/>
        <end position="212"/>
    </location>
</feature>
<feature type="transmembrane region" description="Helical" evidence="7">
    <location>
        <begin position="69"/>
        <end position="93"/>
    </location>
</feature>
<feature type="domain" description="Major facilitator superfamily (MFS) profile" evidence="8">
    <location>
        <begin position="35"/>
        <end position="410"/>
    </location>
</feature>
<dbReference type="Pfam" id="PF07690">
    <property type="entry name" value="MFS_1"/>
    <property type="match status" value="1"/>
</dbReference>
<feature type="transmembrane region" description="Helical" evidence="7">
    <location>
        <begin position="266"/>
        <end position="286"/>
    </location>
</feature>
<dbReference type="PANTHER" id="PTHR43124:SF3">
    <property type="entry name" value="CHLORAMPHENICOL EFFLUX PUMP RV0191"/>
    <property type="match status" value="1"/>
</dbReference>
<keyword evidence="4 7" id="KW-1133">Transmembrane helix</keyword>
<evidence type="ECO:0000256" key="2">
    <source>
        <dbReference type="ARBA" id="ARBA00022475"/>
    </source>
</evidence>
<gene>
    <name evidence="9" type="ORF">F7O44_06745</name>
</gene>
<organism evidence="9 10">
    <name type="scientific">Phytoactinopolyspora mesophila</name>
    <dbReference type="NCBI Taxonomy" id="2650750"/>
    <lineage>
        <taxon>Bacteria</taxon>
        <taxon>Bacillati</taxon>
        <taxon>Actinomycetota</taxon>
        <taxon>Actinomycetes</taxon>
        <taxon>Jiangellales</taxon>
        <taxon>Jiangellaceae</taxon>
        <taxon>Phytoactinopolyspora</taxon>
    </lineage>
</organism>
<evidence type="ECO:0000259" key="8">
    <source>
        <dbReference type="PROSITE" id="PS50850"/>
    </source>
</evidence>
<dbReference type="InterPro" id="IPR050189">
    <property type="entry name" value="MFS_Efflux_Transporters"/>
</dbReference>
<sequence>MDERLQVADGEPPESPTGPRSGRSPERASYRSWLAVWAVTLGIFSLMTSELLPVGLLSPVAAELGVSEGIAGLMVTVPGLVAAVAAPVIAVTAGRIDRRVLLAALLVLLAVGNLGSAVGSDLAVVLAARFVVGVSIGGFWAIAGGLAVRLVPAEQVGRATAVIFGGVSTASVLGVPLGTLLGDTSSWRIAFTALGLLGLVALAGLLLLVPALPGAHELSFGELPRLLRGNVGVRLGVLMTFLLVTGHFIAYTFVRPILREGAGVEAGMVGVVLLAFGVAGVAGNFIAGAWAHHDVRRVVLVISTLLAAVMIMFAFVGQSATAAIALVGLWGLAFGGVSVSLQIWMLKAAPEATEVATSLFVAAFNLSIALGALVGGVVIDGTAVFGVVVCAAVLFVLTACAAGFLRAARMSS</sequence>
<evidence type="ECO:0000256" key="1">
    <source>
        <dbReference type="ARBA" id="ARBA00004651"/>
    </source>
</evidence>
<dbReference type="AlphaFoldDB" id="A0A7K3M0E3"/>
<name>A0A7K3M0E3_9ACTN</name>
<dbReference type="InterPro" id="IPR036259">
    <property type="entry name" value="MFS_trans_sf"/>
</dbReference>
<protein>
    <submittedName>
        <fullName evidence="9">MFS transporter</fullName>
    </submittedName>
</protein>
<dbReference type="SUPFAM" id="SSF103473">
    <property type="entry name" value="MFS general substrate transporter"/>
    <property type="match status" value="1"/>
</dbReference>
<accession>A0A7K3M0E3</accession>
<evidence type="ECO:0000313" key="9">
    <source>
        <dbReference type="EMBL" id="NDL56766.1"/>
    </source>
</evidence>
<dbReference type="Proteomes" id="UP000460435">
    <property type="component" value="Unassembled WGS sequence"/>
</dbReference>
<feature type="transmembrane region" description="Helical" evidence="7">
    <location>
        <begin position="233"/>
        <end position="254"/>
    </location>
</feature>
<dbReference type="EMBL" id="WLZY01000002">
    <property type="protein sequence ID" value="NDL56766.1"/>
    <property type="molecule type" value="Genomic_DNA"/>
</dbReference>
<dbReference type="GO" id="GO:0005886">
    <property type="term" value="C:plasma membrane"/>
    <property type="evidence" value="ECO:0007669"/>
    <property type="project" value="UniProtKB-SubCell"/>
</dbReference>
<feature type="transmembrane region" description="Helical" evidence="7">
    <location>
        <begin position="385"/>
        <end position="405"/>
    </location>
</feature>